<comment type="similarity">
    <text evidence="7">Belongs to the dTDP-4-dehydrorhamnose 3,5-epimerase family.</text>
</comment>
<reference evidence="8 9" key="1">
    <citation type="submission" date="2019-02" db="EMBL/GenBank/DDBJ databases">
        <title>Genomic plasticity associated with the antimicrobial resistance in Vibrio cholerae.</title>
        <authorList>
            <person name="Verma J."/>
            <person name="Bag S."/>
            <person name="Saha B."/>
            <person name="Kumar P."/>
            <person name="Ghosh T.S."/>
            <person name="Dayal M."/>
            <person name="Senapati T."/>
            <person name="Mehra S."/>
            <person name="Dey P."/>
            <person name="Desigamani A."/>
            <person name="Kumar D."/>
            <person name="Rana P."/>
            <person name="Kumar B."/>
            <person name="Maiti T.K."/>
            <person name="Sharma N.C."/>
            <person name="Bhadra R.K."/>
            <person name="Mutreja A."/>
            <person name="Nair G.B."/>
            <person name="Ramamurthy T."/>
            <person name="Das B."/>
        </authorList>
    </citation>
    <scope>NUCLEOTIDE SEQUENCE [LARGE SCALE GENOMIC DNA]</scope>
    <source>
        <strain evidence="8 9">IDH06781</strain>
    </source>
</reference>
<evidence type="ECO:0000256" key="3">
    <source>
        <dbReference type="ARBA" id="ARBA00012098"/>
    </source>
</evidence>
<organism evidence="8 9">
    <name type="scientific">Vibrio cholerae</name>
    <dbReference type="NCBI Taxonomy" id="666"/>
    <lineage>
        <taxon>Bacteria</taxon>
        <taxon>Pseudomonadati</taxon>
        <taxon>Pseudomonadota</taxon>
        <taxon>Gammaproteobacteria</taxon>
        <taxon>Vibrionales</taxon>
        <taxon>Vibrionaceae</taxon>
        <taxon>Vibrio</taxon>
    </lineage>
</organism>
<gene>
    <name evidence="8" type="primary">rfbC</name>
    <name evidence="8" type="ORF">EYB64_05085</name>
</gene>
<dbReference type="CDD" id="cd00438">
    <property type="entry name" value="cupin_RmlC"/>
    <property type="match status" value="1"/>
</dbReference>
<dbReference type="PANTHER" id="PTHR21047">
    <property type="entry name" value="DTDP-6-DEOXY-D-GLUCOSE-3,5 EPIMERASE"/>
    <property type="match status" value="1"/>
</dbReference>
<dbReference type="InterPro" id="IPR000888">
    <property type="entry name" value="RmlC-like"/>
</dbReference>
<dbReference type="AlphaFoldDB" id="A0A7Z8DUW9"/>
<comment type="catalytic activity">
    <reaction evidence="1 7">
        <text>dTDP-4-dehydro-6-deoxy-alpha-D-glucose = dTDP-4-dehydro-beta-L-rhamnose</text>
        <dbReference type="Rhea" id="RHEA:16969"/>
        <dbReference type="ChEBI" id="CHEBI:57649"/>
        <dbReference type="ChEBI" id="CHEBI:62830"/>
        <dbReference type="EC" id="5.1.3.13"/>
    </reaction>
</comment>
<dbReference type="GO" id="GO:0000271">
    <property type="term" value="P:polysaccharide biosynthetic process"/>
    <property type="evidence" value="ECO:0007669"/>
    <property type="project" value="TreeGrafter"/>
</dbReference>
<dbReference type="GO" id="GO:0005829">
    <property type="term" value="C:cytosol"/>
    <property type="evidence" value="ECO:0007669"/>
    <property type="project" value="TreeGrafter"/>
</dbReference>
<evidence type="ECO:0000256" key="2">
    <source>
        <dbReference type="ARBA" id="ARBA00001997"/>
    </source>
</evidence>
<dbReference type="Gene3D" id="2.60.120.10">
    <property type="entry name" value="Jelly Rolls"/>
    <property type="match status" value="1"/>
</dbReference>
<dbReference type="Proteomes" id="UP000294145">
    <property type="component" value="Unassembled WGS sequence"/>
</dbReference>
<comment type="caution">
    <text evidence="8">The sequence shown here is derived from an EMBL/GenBank/DDBJ whole genome shotgun (WGS) entry which is preliminary data.</text>
</comment>
<dbReference type="GO" id="GO:0008830">
    <property type="term" value="F:dTDP-4-dehydrorhamnose 3,5-epimerase activity"/>
    <property type="evidence" value="ECO:0007669"/>
    <property type="project" value="UniProtKB-UniRule"/>
</dbReference>
<dbReference type="EMBL" id="SISP01000005">
    <property type="protein sequence ID" value="TBM44774.1"/>
    <property type="molecule type" value="Genomic_DNA"/>
</dbReference>
<dbReference type="InterPro" id="IPR014710">
    <property type="entry name" value="RmlC-like_jellyroll"/>
</dbReference>
<dbReference type="EC" id="5.1.3.13" evidence="3 7"/>
<dbReference type="NCBIfam" id="TIGR01221">
    <property type="entry name" value="rmlC"/>
    <property type="match status" value="1"/>
</dbReference>
<dbReference type="SUPFAM" id="SSF51182">
    <property type="entry name" value="RmlC-like cupins"/>
    <property type="match status" value="1"/>
</dbReference>
<evidence type="ECO:0000256" key="5">
    <source>
        <dbReference type="PIRSR" id="PIRSR600888-1"/>
    </source>
</evidence>
<proteinExistence type="inferred from homology"/>
<comment type="subunit">
    <text evidence="7">Homodimer.</text>
</comment>
<feature type="active site" description="Proton acceptor" evidence="5">
    <location>
        <position position="63"/>
    </location>
</feature>
<name>A0A7Z8DUW9_VIBCL</name>
<dbReference type="UniPathway" id="UPA00124"/>
<evidence type="ECO:0000256" key="7">
    <source>
        <dbReference type="RuleBase" id="RU364069"/>
    </source>
</evidence>
<dbReference type="PANTHER" id="PTHR21047:SF2">
    <property type="entry name" value="THYMIDINE DIPHOSPHO-4-KETO-RHAMNOSE 3,5-EPIMERASE"/>
    <property type="match status" value="1"/>
</dbReference>
<evidence type="ECO:0000256" key="6">
    <source>
        <dbReference type="PIRSR" id="PIRSR600888-3"/>
    </source>
</evidence>
<protein>
    <recommendedName>
        <fullName evidence="4 7">dTDP-4-dehydrorhamnose 3,5-epimerase</fullName>
        <ecNumber evidence="3 7">5.1.3.13</ecNumber>
    </recommendedName>
    <alternativeName>
        <fullName evidence="7">Thymidine diphospho-4-keto-rhamnose 3,5-epimerase</fullName>
    </alternativeName>
</protein>
<comment type="function">
    <text evidence="2 7">Catalyzes the epimerization of the C3' and C5'positions of dTDP-6-deoxy-D-xylo-4-hexulose, forming dTDP-6-deoxy-L-lyxo-4-hexulose.</text>
</comment>
<dbReference type="Pfam" id="PF00908">
    <property type="entry name" value="dTDP_sugar_isom"/>
    <property type="match status" value="1"/>
</dbReference>
<evidence type="ECO:0000256" key="4">
    <source>
        <dbReference type="ARBA" id="ARBA00019595"/>
    </source>
</evidence>
<dbReference type="InterPro" id="IPR011051">
    <property type="entry name" value="RmlC_Cupin_sf"/>
</dbReference>
<sequence>MMKFSRTNISDVVVCEPIVHGDERGYFFESFREDKLADFLGHPVKFVQDNESLSAKGVLRGLHYQLPPCAQSKLVRVIEGEVLDIAVDIRVGSDTFGQHVSVVLSGENKKQLFIPRGFAHGFVVLSESAKFAYKVDNYYSPECDRGIAFGSSTLAIDWQLDRDELLISGKDMNQPDFLDSQELFSIEDEQYG</sequence>
<dbReference type="GO" id="GO:0019305">
    <property type="term" value="P:dTDP-rhamnose biosynthetic process"/>
    <property type="evidence" value="ECO:0007669"/>
    <property type="project" value="UniProtKB-UniRule"/>
</dbReference>
<evidence type="ECO:0000313" key="9">
    <source>
        <dbReference type="Proteomes" id="UP000294145"/>
    </source>
</evidence>
<evidence type="ECO:0000313" key="8">
    <source>
        <dbReference type="EMBL" id="TBM44774.1"/>
    </source>
</evidence>
<accession>A0A7Z8DUW9</accession>
<evidence type="ECO:0000256" key="1">
    <source>
        <dbReference type="ARBA" id="ARBA00001298"/>
    </source>
</evidence>
<feature type="active site" description="Proton donor" evidence="5">
    <location>
        <position position="133"/>
    </location>
</feature>
<feature type="site" description="Participates in a stacking interaction with the thymidine ring of dTDP-4-oxo-6-deoxyglucose" evidence="6">
    <location>
        <position position="139"/>
    </location>
</feature>
<keyword evidence="7 8" id="KW-0413">Isomerase</keyword>
<comment type="pathway">
    <text evidence="7">Carbohydrate biosynthesis; dTDP-L-rhamnose biosynthesis.</text>
</comment>